<evidence type="ECO:0008006" key="2">
    <source>
        <dbReference type="Google" id="ProtNLM"/>
    </source>
</evidence>
<sequence length="351" mass="40118">MLVSQSKKLKASMTRSSEIQLYLPGILDAFQHWHRDYAVEIDAPNLLHLMQTHSSASKTHVDYKVGLYQQVWGNRFSLDKHYAAVCYEADFKKRAPDHLYLASPINLESGLTSLTVAPQVIDDIHEDEWAEIYKSLNEYFAEQQWRFELSDAGRLYVCFPEGVAPNQLVNVDDILGQNLLDVMDTQGAIKWHARLNEIQMLLFSLPFNQQREVNRQLMVNGLWIWGGGARALEPASQSIDYIIAKNEEGRSIAYHTSADLLPKHPDHLPKGKGVIIADDCLKFYQAGDIDAWQHTINELDNTLFATLAKQVDNITLIHSCDGYQWRPKKKSLLHFFQKKRSKLTDFFIGGS</sequence>
<dbReference type="AlphaFoldDB" id="A0A6S6SJA0"/>
<gene>
    <name evidence="1" type="ORF">HELGO_WM12798</name>
</gene>
<organism evidence="1">
    <name type="scientific">uncultured Thiotrichaceae bacterium</name>
    <dbReference type="NCBI Taxonomy" id="298394"/>
    <lineage>
        <taxon>Bacteria</taxon>
        <taxon>Pseudomonadati</taxon>
        <taxon>Pseudomonadota</taxon>
        <taxon>Gammaproteobacteria</taxon>
        <taxon>Thiotrichales</taxon>
        <taxon>Thiotrichaceae</taxon>
        <taxon>environmental samples</taxon>
    </lineage>
</organism>
<evidence type="ECO:0000313" key="1">
    <source>
        <dbReference type="EMBL" id="CAA6808528.1"/>
    </source>
</evidence>
<protein>
    <recommendedName>
        <fullName evidence="2">Regulatory protein, RpfE type</fullName>
    </recommendedName>
</protein>
<name>A0A6S6SJA0_9GAMM</name>
<reference evidence="1" key="1">
    <citation type="submission" date="2020-01" db="EMBL/GenBank/DDBJ databases">
        <authorList>
            <person name="Meier V. D."/>
            <person name="Meier V D."/>
        </authorList>
    </citation>
    <scope>NUCLEOTIDE SEQUENCE</scope>
    <source>
        <strain evidence="1">HLG_WM_MAG_07</strain>
    </source>
</reference>
<accession>A0A6S6SJA0</accession>
<dbReference type="EMBL" id="CACVAY010000037">
    <property type="protein sequence ID" value="CAA6808528.1"/>
    <property type="molecule type" value="Genomic_DNA"/>
</dbReference>
<proteinExistence type="predicted"/>